<organism evidence="2 3">
    <name type="scientific">Pseudobutyrivibrio xylanivorans DSM 14809</name>
    <dbReference type="NCBI Taxonomy" id="1123012"/>
    <lineage>
        <taxon>Bacteria</taxon>
        <taxon>Bacillati</taxon>
        <taxon>Bacillota</taxon>
        <taxon>Clostridia</taxon>
        <taxon>Lachnospirales</taxon>
        <taxon>Lachnospiraceae</taxon>
        <taxon>Pseudobutyrivibrio</taxon>
    </lineage>
</organism>
<sequence length="378" mass="42809">MKKRAAVLSTILAVSMAATGCGNLAATSPTQKAAAVAETAATKANAVSDKTDPNSPNYVIELDPQYNVSTDELLKTFPIEYQTPANSELSKKIQNRMLNGFNRWNMGYDAWEHWGEVLYHDDSIYNVNGVKLTLDEYQTAMDMSLKKLDIQMGTFKNMVLVDDWMAIQYDIVNIDRATGEKHPGTTMEFAKFGDYGELGAKVDEGWGGVKNESYDGTMHFQTEEEQKAQKKFMDELCNTKLKDTDNLEEKYPVVYPTTIDTELGKQMKAAILNDFENYNSGYAAWDKWTDEFYAENASLNYKGEDVSLDEYKDIVKDEIGNTSRVRINNILVSEDWAAIHFWTVTTNEDGTKEADNHMQFLHFVQNGDKVQVDNCFMK</sequence>
<dbReference type="OrthoDB" id="2028355at2"/>
<gene>
    <name evidence="2" type="ORF">SAMN02745725_01042</name>
</gene>
<dbReference type="AlphaFoldDB" id="A0A1M6DVB3"/>
<reference evidence="2 3" key="1">
    <citation type="submission" date="2016-11" db="EMBL/GenBank/DDBJ databases">
        <authorList>
            <person name="Jaros S."/>
            <person name="Januszkiewicz K."/>
            <person name="Wedrychowicz H."/>
        </authorList>
    </citation>
    <scope>NUCLEOTIDE SEQUENCE [LARGE SCALE GENOMIC DNA]</scope>
    <source>
        <strain evidence="2 3">DSM 14809</strain>
    </source>
</reference>
<evidence type="ECO:0000313" key="2">
    <source>
        <dbReference type="EMBL" id="SHI77093.1"/>
    </source>
</evidence>
<accession>A0A1M6DVB3</accession>
<dbReference type="RefSeq" id="WP_072913664.1">
    <property type="nucleotide sequence ID" value="NZ_FQYQ01000005.1"/>
</dbReference>
<dbReference type="EMBL" id="FQYQ01000005">
    <property type="protein sequence ID" value="SHI77093.1"/>
    <property type="molecule type" value="Genomic_DNA"/>
</dbReference>
<proteinExistence type="predicted"/>
<dbReference type="PROSITE" id="PS51257">
    <property type="entry name" value="PROKAR_LIPOPROTEIN"/>
    <property type="match status" value="1"/>
</dbReference>
<evidence type="ECO:0000256" key="1">
    <source>
        <dbReference type="SAM" id="SignalP"/>
    </source>
</evidence>
<keyword evidence="3" id="KW-1185">Reference proteome</keyword>
<evidence type="ECO:0008006" key="4">
    <source>
        <dbReference type="Google" id="ProtNLM"/>
    </source>
</evidence>
<name>A0A1M6DVB3_PSEXY</name>
<feature type="chain" id="PRO_5039603205" description="SnoaL-like domain-containing protein" evidence="1">
    <location>
        <begin position="21"/>
        <end position="378"/>
    </location>
</feature>
<evidence type="ECO:0000313" key="3">
    <source>
        <dbReference type="Proteomes" id="UP000184185"/>
    </source>
</evidence>
<keyword evidence="1" id="KW-0732">Signal</keyword>
<protein>
    <recommendedName>
        <fullName evidence="4">SnoaL-like domain-containing protein</fullName>
    </recommendedName>
</protein>
<dbReference type="Proteomes" id="UP000184185">
    <property type="component" value="Unassembled WGS sequence"/>
</dbReference>
<feature type="signal peptide" evidence="1">
    <location>
        <begin position="1"/>
        <end position="20"/>
    </location>
</feature>